<feature type="transmembrane region" description="Helical" evidence="1">
    <location>
        <begin position="7"/>
        <end position="27"/>
    </location>
</feature>
<dbReference type="AlphaFoldDB" id="B3MHU4"/>
<reference evidence="2 3" key="1">
    <citation type="journal article" date="2007" name="Nature">
        <title>Evolution of genes and genomes on the Drosophila phylogeny.</title>
        <authorList>
            <consortium name="Drosophila 12 Genomes Consortium"/>
            <person name="Clark A.G."/>
            <person name="Eisen M.B."/>
            <person name="Smith D.R."/>
            <person name="Bergman C.M."/>
            <person name="Oliver B."/>
            <person name="Markow T.A."/>
            <person name="Kaufman T.C."/>
            <person name="Kellis M."/>
            <person name="Gelbart W."/>
            <person name="Iyer V.N."/>
            <person name="Pollard D.A."/>
            <person name="Sackton T.B."/>
            <person name="Larracuente A.M."/>
            <person name="Singh N.D."/>
            <person name="Abad J.P."/>
            <person name="Abt D.N."/>
            <person name="Adryan B."/>
            <person name="Aguade M."/>
            <person name="Akashi H."/>
            <person name="Anderson W.W."/>
            <person name="Aquadro C.F."/>
            <person name="Ardell D.H."/>
            <person name="Arguello R."/>
            <person name="Artieri C.G."/>
            <person name="Barbash D.A."/>
            <person name="Barker D."/>
            <person name="Barsanti P."/>
            <person name="Batterham P."/>
            <person name="Batzoglou S."/>
            <person name="Begun D."/>
            <person name="Bhutkar A."/>
            <person name="Blanco E."/>
            <person name="Bosak S.A."/>
            <person name="Bradley R.K."/>
            <person name="Brand A.D."/>
            <person name="Brent M.R."/>
            <person name="Brooks A.N."/>
            <person name="Brown R.H."/>
            <person name="Butlin R.K."/>
            <person name="Caggese C."/>
            <person name="Calvi B.R."/>
            <person name="Bernardo de Carvalho A."/>
            <person name="Caspi A."/>
            <person name="Castrezana S."/>
            <person name="Celniker S.E."/>
            <person name="Chang J.L."/>
            <person name="Chapple C."/>
            <person name="Chatterji S."/>
            <person name="Chinwalla A."/>
            <person name="Civetta A."/>
            <person name="Clifton S.W."/>
            <person name="Comeron J.M."/>
            <person name="Costello J.C."/>
            <person name="Coyne J.A."/>
            <person name="Daub J."/>
            <person name="David R.G."/>
            <person name="Delcher A.L."/>
            <person name="Delehaunty K."/>
            <person name="Do C.B."/>
            <person name="Ebling H."/>
            <person name="Edwards K."/>
            <person name="Eickbush T."/>
            <person name="Evans J.D."/>
            <person name="Filipski A."/>
            <person name="Findeiss S."/>
            <person name="Freyhult E."/>
            <person name="Fulton L."/>
            <person name="Fulton R."/>
            <person name="Garcia A.C."/>
            <person name="Gardiner A."/>
            <person name="Garfield D.A."/>
            <person name="Garvin B.E."/>
            <person name="Gibson G."/>
            <person name="Gilbert D."/>
            <person name="Gnerre S."/>
            <person name="Godfrey J."/>
            <person name="Good R."/>
            <person name="Gotea V."/>
            <person name="Gravely B."/>
            <person name="Greenberg A.J."/>
            <person name="Griffiths-Jones S."/>
            <person name="Gross S."/>
            <person name="Guigo R."/>
            <person name="Gustafson E.A."/>
            <person name="Haerty W."/>
            <person name="Hahn M.W."/>
            <person name="Halligan D.L."/>
            <person name="Halpern A.L."/>
            <person name="Halter G.M."/>
            <person name="Han M.V."/>
            <person name="Heger A."/>
            <person name="Hillier L."/>
            <person name="Hinrichs A.S."/>
            <person name="Holmes I."/>
            <person name="Hoskins R.A."/>
            <person name="Hubisz M.J."/>
            <person name="Hultmark D."/>
            <person name="Huntley M.A."/>
            <person name="Jaffe D.B."/>
            <person name="Jagadeeshan S."/>
            <person name="Jeck W.R."/>
            <person name="Johnson J."/>
            <person name="Jones C.D."/>
            <person name="Jordan W.C."/>
            <person name="Karpen G.H."/>
            <person name="Kataoka E."/>
            <person name="Keightley P.D."/>
            <person name="Kheradpour P."/>
            <person name="Kirkness E.F."/>
            <person name="Koerich L.B."/>
            <person name="Kristiansen K."/>
            <person name="Kudrna D."/>
            <person name="Kulathinal R.J."/>
            <person name="Kumar S."/>
            <person name="Kwok R."/>
            <person name="Lander E."/>
            <person name="Langley C.H."/>
            <person name="Lapoint R."/>
            <person name="Lazzaro B.P."/>
            <person name="Lee S.J."/>
            <person name="Levesque L."/>
            <person name="Li R."/>
            <person name="Lin C.F."/>
            <person name="Lin M.F."/>
            <person name="Lindblad-Toh K."/>
            <person name="Llopart A."/>
            <person name="Long M."/>
            <person name="Low L."/>
            <person name="Lozovsky E."/>
            <person name="Lu J."/>
            <person name="Luo M."/>
            <person name="Machado C.A."/>
            <person name="Makalowski W."/>
            <person name="Marzo M."/>
            <person name="Matsuda M."/>
            <person name="Matzkin L."/>
            <person name="McAllister B."/>
            <person name="McBride C.S."/>
            <person name="McKernan B."/>
            <person name="McKernan K."/>
            <person name="Mendez-Lago M."/>
            <person name="Minx P."/>
            <person name="Mollenhauer M.U."/>
            <person name="Montooth K."/>
            <person name="Mount S.M."/>
            <person name="Mu X."/>
            <person name="Myers E."/>
            <person name="Negre B."/>
            <person name="Newfeld S."/>
            <person name="Nielsen R."/>
            <person name="Noor M.A."/>
            <person name="O'Grady P."/>
            <person name="Pachter L."/>
            <person name="Papaceit M."/>
            <person name="Parisi M.J."/>
            <person name="Parisi M."/>
            <person name="Parts L."/>
            <person name="Pedersen J.S."/>
            <person name="Pesole G."/>
            <person name="Phillippy A.M."/>
            <person name="Ponting C.P."/>
            <person name="Pop M."/>
            <person name="Porcelli D."/>
            <person name="Powell J.R."/>
            <person name="Prohaska S."/>
            <person name="Pruitt K."/>
            <person name="Puig M."/>
            <person name="Quesneville H."/>
            <person name="Ram K.R."/>
            <person name="Rand D."/>
            <person name="Rasmussen M.D."/>
            <person name="Reed L.K."/>
            <person name="Reenan R."/>
            <person name="Reily A."/>
            <person name="Remington K.A."/>
            <person name="Rieger T.T."/>
            <person name="Ritchie M.G."/>
            <person name="Robin C."/>
            <person name="Rogers Y.H."/>
            <person name="Rohde C."/>
            <person name="Rozas J."/>
            <person name="Rubenfield M.J."/>
            <person name="Ruiz A."/>
            <person name="Russo S."/>
            <person name="Salzberg S.L."/>
            <person name="Sanchez-Gracia A."/>
            <person name="Saranga D.J."/>
            <person name="Sato H."/>
            <person name="Schaeffer S.W."/>
            <person name="Schatz M.C."/>
            <person name="Schlenke T."/>
            <person name="Schwartz R."/>
            <person name="Segarra C."/>
            <person name="Singh R.S."/>
            <person name="Sirot L."/>
            <person name="Sirota M."/>
            <person name="Sisneros N.B."/>
            <person name="Smith C.D."/>
            <person name="Smith T.F."/>
            <person name="Spieth J."/>
            <person name="Stage D.E."/>
            <person name="Stark A."/>
            <person name="Stephan W."/>
            <person name="Strausberg R.L."/>
            <person name="Strempel S."/>
            <person name="Sturgill D."/>
            <person name="Sutton G."/>
            <person name="Sutton G.G."/>
            <person name="Tao W."/>
            <person name="Teichmann S."/>
            <person name="Tobari Y.N."/>
            <person name="Tomimura Y."/>
            <person name="Tsolas J.M."/>
            <person name="Valente V.L."/>
            <person name="Venter E."/>
            <person name="Venter J.C."/>
            <person name="Vicario S."/>
            <person name="Vieira F.G."/>
            <person name="Vilella A.J."/>
            <person name="Villasante A."/>
            <person name="Walenz B."/>
            <person name="Wang J."/>
            <person name="Wasserman M."/>
            <person name="Watts T."/>
            <person name="Wilson D."/>
            <person name="Wilson R.K."/>
            <person name="Wing R.A."/>
            <person name="Wolfner M.F."/>
            <person name="Wong A."/>
            <person name="Wong G.K."/>
            <person name="Wu C.I."/>
            <person name="Wu G."/>
            <person name="Yamamoto D."/>
            <person name="Yang H.P."/>
            <person name="Yang S.P."/>
            <person name="Yorke J.A."/>
            <person name="Yoshida K."/>
            <person name="Zdobnov E."/>
            <person name="Zhang P."/>
            <person name="Zhang Y."/>
            <person name="Zimin A.V."/>
            <person name="Baldwin J."/>
            <person name="Abdouelleil A."/>
            <person name="Abdulkadir J."/>
            <person name="Abebe A."/>
            <person name="Abera B."/>
            <person name="Abreu J."/>
            <person name="Acer S.C."/>
            <person name="Aftuck L."/>
            <person name="Alexander A."/>
            <person name="An P."/>
            <person name="Anderson E."/>
            <person name="Anderson S."/>
            <person name="Arachi H."/>
            <person name="Azer M."/>
            <person name="Bachantsang P."/>
            <person name="Barry A."/>
            <person name="Bayul T."/>
            <person name="Berlin A."/>
            <person name="Bessette D."/>
            <person name="Bloom T."/>
            <person name="Blye J."/>
            <person name="Boguslavskiy L."/>
            <person name="Bonnet C."/>
            <person name="Boukhgalter B."/>
            <person name="Bourzgui I."/>
            <person name="Brown A."/>
            <person name="Cahill P."/>
            <person name="Channer S."/>
            <person name="Cheshatsang Y."/>
            <person name="Chuda L."/>
            <person name="Citroen M."/>
            <person name="Collymore A."/>
            <person name="Cooke P."/>
            <person name="Costello M."/>
            <person name="D'Aco K."/>
            <person name="Daza R."/>
            <person name="De Haan G."/>
            <person name="DeGray S."/>
            <person name="DeMaso C."/>
            <person name="Dhargay N."/>
            <person name="Dooley K."/>
            <person name="Dooley E."/>
            <person name="Doricent M."/>
            <person name="Dorje P."/>
            <person name="Dorjee K."/>
            <person name="Dupes A."/>
            <person name="Elong R."/>
            <person name="Falk J."/>
            <person name="Farina A."/>
            <person name="Faro S."/>
            <person name="Ferguson D."/>
            <person name="Fisher S."/>
            <person name="Foley C.D."/>
            <person name="Franke A."/>
            <person name="Friedrich D."/>
            <person name="Gadbois L."/>
            <person name="Gearin G."/>
            <person name="Gearin C.R."/>
            <person name="Giannoukos G."/>
            <person name="Goode T."/>
            <person name="Graham J."/>
            <person name="Grandbois E."/>
            <person name="Grewal S."/>
            <person name="Gyaltsen K."/>
            <person name="Hafez N."/>
            <person name="Hagos B."/>
            <person name="Hall J."/>
            <person name="Henson C."/>
            <person name="Hollinger A."/>
            <person name="Honan T."/>
            <person name="Huard M.D."/>
            <person name="Hughes L."/>
            <person name="Hurhula B."/>
            <person name="Husby M.E."/>
            <person name="Kamat A."/>
            <person name="Kanga B."/>
            <person name="Kashin S."/>
            <person name="Khazanovich D."/>
            <person name="Kisner P."/>
            <person name="Lance K."/>
            <person name="Lara M."/>
            <person name="Lee W."/>
            <person name="Lennon N."/>
            <person name="Letendre F."/>
            <person name="LeVine R."/>
            <person name="Lipovsky A."/>
            <person name="Liu X."/>
            <person name="Liu J."/>
            <person name="Liu S."/>
            <person name="Lokyitsang T."/>
            <person name="Lokyitsang Y."/>
            <person name="Lubonja R."/>
            <person name="Lui A."/>
            <person name="MacDonald P."/>
            <person name="Magnisalis V."/>
            <person name="Maru K."/>
            <person name="Matthews C."/>
            <person name="McCusker W."/>
            <person name="McDonough S."/>
            <person name="Mehta T."/>
            <person name="Meldrim J."/>
            <person name="Meneus L."/>
            <person name="Mihai O."/>
            <person name="Mihalev A."/>
            <person name="Mihova T."/>
            <person name="Mittelman R."/>
            <person name="Mlenga V."/>
            <person name="Montmayeur A."/>
            <person name="Mulrain L."/>
            <person name="Navidi A."/>
            <person name="Naylor J."/>
            <person name="Negash T."/>
            <person name="Nguyen T."/>
            <person name="Nguyen N."/>
            <person name="Nicol R."/>
            <person name="Norbu C."/>
            <person name="Norbu N."/>
            <person name="Novod N."/>
            <person name="O'Neill B."/>
            <person name="Osman S."/>
            <person name="Markiewicz E."/>
            <person name="Oyono O.L."/>
            <person name="Patti C."/>
            <person name="Phunkhang P."/>
            <person name="Pierre F."/>
            <person name="Priest M."/>
            <person name="Raghuraman S."/>
            <person name="Rege F."/>
            <person name="Reyes R."/>
            <person name="Rise C."/>
            <person name="Rogov P."/>
            <person name="Ross K."/>
            <person name="Ryan E."/>
            <person name="Settipalli S."/>
            <person name="Shea T."/>
            <person name="Sherpa N."/>
            <person name="Shi L."/>
            <person name="Shih D."/>
            <person name="Sparrow T."/>
            <person name="Spaulding J."/>
            <person name="Stalker J."/>
            <person name="Stange-Thomann N."/>
            <person name="Stavropoulos S."/>
            <person name="Stone C."/>
            <person name="Strader C."/>
            <person name="Tesfaye S."/>
            <person name="Thomson T."/>
            <person name="Thoulutsang Y."/>
            <person name="Thoulutsang D."/>
            <person name="Topham K."/>
            <person name="Topping I."/>
            <person name="Tsamla T."/>
            <person name="Vassiliev H."/>
            <person name="Vo A."/>
            <person name="Wangchuk T."/>
            <person name="Wangdi T."/>
            <person name="Weiand M."/>
            <person name="Wilkinson J."/>
            <person name="Wilson A."/>
            <person name="Yadav S."/>
            <person name="Young G."/>
            <person name="Yu Q."/>
            <person name="Zembek L."/>
            <person name="Zhong D."/>
            <person name="Zimmer A."/>
            <person name="Zwirko Z."/>
            <person name="Jaffe D.B."/>
            <person name="Alvarez P."/>
            <person name="Brockman W."/>
            <person name="Butler J."/>
            <person name="Chin C."/>
            <person name="Gnerre S."/>
            <person name="Grabherr M."/>
            <person name="Kleber M."/>
            <person name="Mauceli E."/>
            <person name="MacCallum I."/>
        </authorList>
    </citation>
    <scope>NUCLEOTIDE SEQUENCE [LARGE SCALE GENOMIC DNA]</scope>
    <source>
        <strain evidence="3">Tucson 14024-0371.13</strain>
    </source>
</reference>
<evidence type="ECO:0000313" key="3">
    <source>
        <dbReference type="Proteomes" id="UP000007801"/>
    </source>
</evidence>
<feature type="transmembrane region" description="Helical" evidence="1">
    <location>
        <begin position="42"/>
        <end position="60"/>
    </location>
</feature>
<dbReference type="OrthoDB" id="7811175at2759"/>
<feature type="transmembrane region" description="Helical" evidence="1">
    <location>
        <begin position="96"/>
        <end position="115"/>
    </location>
</feature>
<keyword evidence="1" id="KW-1133">Transmembrane helix</keyword>
<dbReference type="KEGG" id="dan:6496045"/>
<evidence type="ECO:0000313" key="2">
    <source>
        <dbReference type="EMBL" id="EDV36931.2"/>
    </source>
</evidence>
<evidence type="ECO:0000256" key="1">
    <source>
        <dbReference type="SAM" id="Phobius"/>
    </source>
</evidence>
<accession>B3MHU4</accession>
<keyword evidence="1" id="KW-0472">Membrane</keyword>
<feature type="transmembrane region" description="Helical" evidence="1">
    <location>
        <begin position="67"/>
        <end position="90"/>
    </location>
</feature>
<gene>
    <name evidence="2" type="primary">Dana\GF13202</name>
    <name evidence="2" type="synonym">dana_GLEANR_13216</name>
    <name evidence="2" type="ORF">GF13202</name>
</gene>
<organism evidence="2 3">
    <name type="scientific">Drosophila ananassae</name>
    <name type="common">Fruit fly</name>
    <dbReference type="NCBI Taxonomy" id="7217"/>
    <lineage>
        <taxon>Eukaryota</taxon>
        <taxon>Metazoa</taxon>
        <taxon>Ecdysozoa</taxon>
        <taxon>Arthropoda</taxon>
        <taxon>Hexapoda</taxon>
        <taxon>Insecta</taxon>
        <taxon>Pterygota</taxon>
        <taxon>Neoptera</taxon>
        <taxon>Endopterygota</taxon>
        <taxon>Diptera</taxon>
        <taxon>Brachycera</taxon>
        <taxon>Muscomorpha</taxon>
        <taxon>Ephydroidea</taxon>
        <taxon>Drosophilidae</taxon>
        <taxon>Drosophila</taxon>
        <taxon>Sophophora</taxon>
    </lineage>
</organism>
<dbReference type="GeneID" id="6496045"/>
<sequence>MLKLETKFGIIFSGILSMGFAIIYLLLKDGFYWRAGLFDLRIHTSSLQILASIVLIIGAIRQNYNLLVPWMFTTALFLYLMVYLTIVTLIRTQDCAFLPLVVPFSAYLCCALVSVRKAFDRMRNDDPPAYANLLDKKVFISHI</sequence>
<dbReference type="HOGENOM" id="CLU_2724826_0_0_1"/>
<dbReference type="STRING" id="7217.B3MHU4"/>
<protein>
    <submittedName>
        <fullName evidence="2">Uncharacterized protein</fullName>
    </submittedName>
</protein>
<keyword evidence="3" id="KW-1185">Reference proteome</keyword>
<name>B3MHU4_DROAN</name>
<dbReference type="InParanoid" id="B3MHU4"/>
<dbReference type="Proteomes" id="UP000007801">
    <property type="component" value="Unassembled WGS sequence"/>
</dbReference>
<proteinExistence type="predicted"/>
<dbReference type="EMBL" id="CH902619">
    <property type="protein sequence ID" value="EDV36931.2"/>
    <property type="molecule type" value="Genomic_DNA"/>
</dbReference>
<keyword evidence="1" id="KW-0812">Transmembrane</keyword>